<dbReference type="Proteomes" id="UP000070133">
    <property type="component" value="Unassembled WGS sequence"/>
</dbReference>
<keyword evidence="2" id="KW-1185">Reference proteome</keyword>
<sequence>MPAARAPEPHNLASTSSTRLGTLILTNFDFPTRNACASFANLLISLSYHRASRAESCIELSSICGPAPFGRNHGVPGECISLKRQYPIIPGPRQALRQSLSCNQSKHQHCNMALEISIAPSWNDEGMLRKGWRDHLDVSDYLAGQEMHLVVKTRLTIRVDELALDTTDEF</sequence>
<protein>
    <submittedName>
        <fullName evidence="1">Uncharacterized protein</fullName>
    </submittedName>
</protein>
<organism evidence="1 2">
    <name type="scientific">Pseudocercospora eumusae</name>
    <dbReference type="NCBI Taxonomy" id="321146"/>
    <lineage>
        <taxon>Eukaryota</taxon>
        <taxon>Fungi</taxon>
        <taxon>Dikarya</taxon>
        <taxon>Ascomycota</taxon>
        <taxon>Pezizomycotina</taxon>
        <taxon>Dothideomycetes</taxon>
        <taxon>Dothideomycetidae</taxon>
        <taxon>Mycosphaerellales</taxon>
        <taxon>Mycosphaerellaceae</taxon>
        <taxon>Pseudocercospora</taxon>
    </lineage>
</organism>
<reference evidence="1 2" key="1">
    <citation type="submission" date="2015-07" db="EMBL/GenBank/DDBJ databases">
        <title>Comparative genomics of the Sigatoka disease complex on banana suggests a link between parallel evolutionary changes in Pseudocercospora fijiensis and Pseudocercospora eumusae and increased virulence on the banana host.</title>
        <authorList>
            <person name="Chang T.-C."/>
            <person name="Salvucci A."/>
            <person name="Crous P.W."/>
            <person name="Stergiopoulos I."/>
        </authorList>
    </citation>
    <scope>NUCLEOTIDE SEQUENCE [LARGE SCALE GENOMIC DNA]</scope>
    <source>
        <strain evidence="1 2">CBS 114824</strain>
    </source>
</reference>
<evidence type="ECO:0000313" key="1">
    <source>
        <dbReference type="EMBL" id="KXT05792.1"/>
    </source>
</evidence>
<proteinExistence type="predicted"/>
<dbReference type="AlphaFoldDB" id="A0A139HTW7"/>
<gene>
    <name evidence="1" type="ORF">AC578_1006</name>
</gene>
<accession>A0A139HTW7</accession>
<name>A0A139HTW7_9PEZI</name>
<comment type="caution">
    <text evidence="1">The sequence shown here is derived from an EMBL/GenBank/DDBJ whole genome shotgun (WGS) entry which is preliminary data.</text>
</comment>
<evidence type="ECO:0000313" key="2">
    <source>
        <dbReference type="Proteomes" id="UP000070133"/>
    </source>
</evidence>
<dbReference type="EMBL" id="LFZN01000010">
    <property type="protein sequence ID" value="KXT05792.1"/>
    <property type="molecule type" value="Genomic_DNA"/>
</dbReference>